<gene>
    <name evidence="5" type="ORF">B0A52_02165</name>
</gene>
<comment type="similarity">
    <text evidence="1">Belongs to the glycosyltransferase 25 family.</text>
</comment>
<proteinExistence type="inferred from homology"/>
<evidence type="ECO:0000256" key="1">
    <source>
        <dbReference type="ARBA" id="ARBA00006721"/>
    </source>
</evidence>
<evidence type="ECO:0000256" key="3">
    <source>
        <dbReference type="ARBA" id="ARBA00022679"/>
    </source>
</evidence>
<dbReference type="PANTHER" id="PTHR10730">
    <property type="entry name" value="PROCOLLAGEN-LYSINE,2-OXOGLUTARATE 5-DIOXYGENASE/GLYCOSYLTRANSFERASE 25 FAMILY MEMBER"/>
    <property type="match status" value="1"/>
</dbReference>
<organism evidence="5 6">
    <name type="scientific">Exophiala mesophila</name>
    <name type="common">Black yeast-like fungus</name>
    <dbReference type="NCBI Taxonomy" id="212818"/>
    <lineage>
        <taxon>Eukaryota</taxon>
        <taxon>Fungi</taxon>
        <taxon>Dikarya</taxon>
        <taxon>Ascomycota</taxon>
        <taxon>Pezizomycotina</taxon>
        <taxon>Eurotiomycetes</taxon>
        <taxon>Chaetothyriomycetidae</taxon>
        <taxon>Chaetothyriales</taxon>
        <taxon>Herpotrichiellaceae</taxon>
        <taxon>Exophiala</taxon>
    </lineage>
</organism>
<name>A0A438NB84_EXOME</name>
<dbReference type="GO" id="GO:0016740">
    <property type="term" value="F:transferase activity"/>
    <property type="evidence" value="ECO:0007669"/>
    <property type="project" value="UniProtKB-KW"/>
</dbReference>
<dbReference type="VEuPathDB" id="FungiDB:PV10_07945"/>
<evidence type="ECO:0000313" key="5">
    <source>
        <dbReference type="EMBL" id="RVX73039.1"/>
    </source>
</evidence>
<protein>
    <recommendedName>
        <fullName evidence="4">Glycosyl transferase family 25 domain-containing protein</fullName>
    </recommendedName>
</protein>
<evidence type="ECO:0000256" key="2">
    <source>
        <dbReference type="ARBA" id="ARBA00022676"/>
    </source>
</evidence>
<dbReference type="InterPro" id="IPR050757">
    <property type="entry name" value="Collagen_mod_GT25"/>
</dbReference>
<sequence>MSDTSTTFASLMAITKRRGLVGMVICFGLLMLLFQRADSVPTVTRYALGRSHHEDVYNTTLGFQKVFTISLQERTDKKDLSTLAASFAGFQVEYLPGVRPDDIADQAIPSNWDTEQRNPGALGCWRAHMNVLQKIISEGIQSALITEDDADWSPFLKDQLFEIATGSRALQNSPDSTSSPYGHNWDFIWLGHNRVGPTDSEQEFWVIENDFTVPPPAHRNSRWRQTHVPDEVTHNDTRLFFRAYAGMCLYGYAVTYEGARKMLSSMSVQPRNQPVDQSVSDMCRGKMAKGFDCYAVWPPLMSTHRAAGYTSQDSDINPHEKGDWHDEYTFDIPFSTMINIPRLVDGASSILSQWNDTEIQEVPWDPSARRSTTGYLKHFHLGSLPATAKLNGEKIVAPQ</sequence>
<feature type="domain" description="Glycosyl transferase family 25" evidence="4">
    <location>
        <begin position="64"/>
        <end position="277"/>
    </location>
</feature>
<keyword evidence="2" id="KW-0328">Glycosyltransferase</keyword>
<evidence type="ECO:0000313" key="6">
    <source>
        <dbReference type="Proteomes" id="UP000288859"/>
    </source>
</evidence>
<reference evidence="5 6" key="1">
    <citation type="submission" date="2017-03" db="EMBL/GenBank/DDBJ databases">
        <title>Genomes of endolithic fungi from Antarctica.</title>
        <authorList>
            <person name="Coleine C."/>
            <person name="Masonjones S."/>
            <person name="Stajich J.E."/>
        </authorList>
    </citation>
    <scope>NUCLEOTIDE SEQUENCE [LARGE SCALE GENOMIC DNA]</scope>
    <source>
        <strain evidence="5 6">CCFEE 6314</strain>
    </source>
</reference>
<dbReference type="InterPro" id="IPR002654">
    <property type="entry name" value="Glyco_trans_25"/>
</dbReference>
<dbReference type="PANTHER" id="PTHR10730:SF53">
    <property type="entry name" value="GLYCOSYLTRANSFERASE 25 FAMILY MEMBER"/>
    <property type="match status" value="1"/>
</dbReference>
<dbReference type="OrthoDB" id="47375at2759"/>
<accession>A0A438NB84</accession>
<dbReference type="Pfam" id="PF01755">
    <property type="entry name" value="Glyco_transf_25"/>
    <property type="match status" value="1"/>
</dbReference>
<dbReference type="CDD" id="cd06532">
    <property type="entry name" value="Glyco_transf_25"/>
    <property type="match status" value="1"/>
</dbReference>
<comment type="caution">
    <text evidence="5">The sequence shown here is derived from an EMBL/GenBank/DDBJ whole genome shotgun (WGS) entry which is preliminary data.</text>
</comment>
<evidence type="ECO:0000259" key="4">
    <source>
        <dbReference type="Pfam" id="PF01755"/>
    </source>
</evidence>
<dbReference type="AlphaFoldDB" id="A0A438NB84"/>
<dbReference type="EMBL" id="NAJM01000009">
    <property type="protein sequence ID" value="RVX73039.1"/>
    <property type="molecule type" value="Genomic_DNA"/>
</dbReference>
<dbReference type="Proteomes" id="UP000288859">
    <property type="component" value="Unassembled WGS sequence"/>
</dbReference>
<keyword evidence="3" id="KW-0808">Transferase</keyword>